<sequence>MLPSFRSRFLPVLFWLVISAAFIGPGTVTTAAAAGASFHVSLLWALTFATGACILLQEAAARITIASGRTLGEALAHHYPAARWGVAGAILFGCAAYQAGNLLGAVAGLRLIVGWPAPVLTLGVGLVCGAVLWFGRDQAIARFLGALVGIMGLGFLLIVFTLPLAWGEVAAASVVPRFPDGAGLLILGLLGTTVVPYNLFLGSGISHGQTLRQMRGGLIAAVLIGGLISAAILLIGTQIRGAFSFEALATALQERTGAWARVGLGIGLFAAGFTSSVTAPLASALTLQSVVGPHWTNQSWAYRLTWGGVLGFGLLFGFLDVKPIPAIILAQGLNGILLPLMTILLLLIVNHPAAMPRSARNGPLLNALMLLLVGVSTLLGVNNLTKAVASAVGITSLEGTLPYVGAVAILVTGVLGWRIRKL</sequence>
<proteinExistence type="predicted"/>
<dbReference type="GO" id="GO:0015086">
    <property type="term" value="F:cadmium ion transmembrane transporter activity"/>
    <property type="evidence" value="ECO:0007669"/>
    <property type="project" value="TreeGrafter"/>
</dbReference>
<evidence type="ECO:0000256" key="3">
    <source>
        <dbReference type="ARBA" id="ARBA00022692"/>
    </source>
</evidence>
<keyword evidence="9" id="KW-1185">Reference proteome</keyword>
<feature type="transmembrane region" description="Helical" evidence="7">
    <location>
        <begin position="324"/>
        <end position="349"/>
    </location>
</feature>
<gene>
    <name evidence="8" type="ORF">SAMN05421823_11167</name>
</gene>
<feature type="transmembrane region" description="Helical" evidence="7">
    <location>
        <begin position="217"/>
        <end position="239"/>
    </location>
</feature>
<feature type="transmembrane region" description="Helical" evidence="7">
    <location>
        <begin position="300"/>
        <end position="318"/>
    </location>
</feature>
<evidence type="ECO:0000313" key="9">
    <source>
        <dbReference type="Proteomes" id="UP000198510"/>
    </source>
</evidence>
<dbReference type="Proteomes" id="UP000198510">
    <property type="component" value="Unassembled WGS sequence"/>
</dbReference>
<evidence type="ECO:0000256" key="1">
    <source>
        <dbReference type="ARBA" id="ARBA00004141"/>
    </source>
</evidence>
<feature type="transmembrane region" description="Helical" evidence="7">
    <location>
        <begin position="41"/>
        <end position="60"/>
    </location>
</feature>
<dbReference type="GO" id="GO:0034755">
    <property type="term" value="P:iron ion transmembrane transport"/>
    <property type="evidence" value="ECO:0007669"/>
    <property type="project" value="TreeGrafter"/>
</dbReference>
<name>A0A1G9R7V0_9BACT</name>
<dbReference type="Pfam" id="PF01566">
    <property type="entry name" value="Nramp"/>
    <property type="match status" value="1"/>
</dbReference>
<keyword evidence="5 7" id="KW-1133">Transmembrane helix</keyword>
<dbReference type="GO" id="GO:0015293">
    <property type="term" value="F:symporter activity"/>
    <property type="evidence" value="ECO:0007669"/>
    <property type="project" value="UniProtKB-KW"/>
</dbReference>
<keyword evidence="2" id="KW-0813">Transport</keyword>
<dbReference type="InterPro" id="IPR001046">
    <property type="entry name" value="NRAMP_fam"/>
</dbReference>
<evidence type="ECO:0000256" key="7">
    <source>
        <dbReference type="SAM" id="Phobius"/>
    </source>
</evidence>
<feature type="transmembrane region" description="Helical" evidence="7">
    <location>
        <begin position="361"/>
        <end position="381"/>
    </location>
</feature>
<dbReference type="EMBL" id="FNFO01000011">
    <property type="protein sequence ID" value="SDM19318.1"/>
    <property type="molecule type" value="Genomic_DNA"/>
</dbReference>
<feature type="transmembrane region" description="Helical" evidence="7">
    <location>
        <begin position="182"/>
        <end position="205"/>
    </location>
</feature>
<reference evidence="8 9" key="1">
    <citation type="submission" date="2016-10" db="EMBL/GenBank/DDBJ databases">
        <authorList>
            <person name="de Groot N.N."/>
        </authorList>
    </citation>
    <scope>NUCLEOTIDE SEQUENCE [LARGE SCALE GENOMIC DNA]</scope>
    <source>
        <strain evidence="8 9">DSM 25186</strain>
    </source>
</reference>
<dbReference type="AlphaFoldDB" id="A0A1G9R7V0"/>
<feature type="transmembrane region" description="Helical" evidence="7">
    <location>
        <begin position="112"/>
        <end position="134"/>
    </location>
</feature>
<evidence type="ECO:0000256" key="2">
    <source>
        <dbReference type="ARBA" id="ARBA00022448"/>
    </source>
</evidence>
<dbReference type="RefSeq" id="WP_089686578.1">
    <property type="nucleotide sequence ID" value="NZ_FNFO01000011.1"/>
</dbReference>
<protein>
    <submittedName>
        <fullName evidence="8">NRAMP (Natural resistance-associated macrophage protein) metal ion transporters</fullName>
    </submittedName>
</protein>
<dbReference type="OrthoDB" id="9787548at2"/>
<evidence type="ECO:0000313" key="8">
    <source>
        <dbReference type="EMBL" id="SDM19318.1"/>
    </source>
</evidence>
<keyword evidence="4" id="KW-0769">Symport</keyword>
<evidence type="ECO:0000256" key="5">
    <source>
        <dbReference type="ARBA" id="ARBA00022989"/>
    </source>
</evidence>
<evidence type="ECO:0000256" key="4">
    <source>
        <dbReference type="ARBA" id="ARBA00022847"/>
    </source>
</evidence>
<dbReference type="GO" id="GO:0005384">
    <property type="term" value="F:manganese ion transmembrane transporter activity"/>
    <property type="evidence" value="ECO:0007669"/>
    <property type="project" value="TreeGrafter"/>
</dbReference>
<keyword evidence="3 7" id="KW-0812">Transmembrane</keyword>
<feature type="transmembrane region" description="Helical" evidence="7">
    <location>
        <begin position="401"/>
        <end position="419"/>
    </location>
</feature>
<dbReference type="GO" id="GO:0005886">
    <property type="term" value="C:plasma membrane"/>
    <property type="evidence" value="ECO:0007669"/>
    <property type="project" value="TreeGrafter"/>
</dbReference>
<feature type="transmembrane region" description="Helical" evidence="7">
    <location>
        <begin position="259"/>
        <end position="279"/>
    </location>
</feature>
<organism evidence="8 9">
    <name type="scientific">Catalinimonas alkaloidigena</name>
    <dbReference type="NCBI Taxonomy" id="1075417"/>
    <lineage>
        <taxon>Bacteria</taxon>
        <taxon>Pseudomonadati</taxon>
        <taxon>Bacteroidota</taxon>
        <taxon>Cytophagia</taxon>
        <taxon>Cytophagales</taxon>
        <taxon>Catalimonadaceae</taxon>
        <taxon>Catalinimonas</taxon>
    </lineage>
</organism>
<evidence type="ECO:0000256" key="6">
    <source>
        <dbReference type="ARBA" id="ARBA00023136"/>
    </source>
</evidence>
<feature type="transmembrane region" description="Helical" evidence="7">
    <location>
        <begin position="81"/>
        <end position="100"/>
    </location>
</feature>
<dbReference type="PANTHER" id="PTHR11706">
    <property type="entry name" value="SOLUTE CARRIER PROTEIN FAMILY 11 MEMBER"/>
    <property type="match status" value="1"/>
</dbReference>
<dbReference type="STRING" id="1075417.SAMN05421823_11167"/>
<feature type="transmembrane region" description="Helical" evidence="7">
    <location>
        <begin position="141"/>
        <end position="162"/>
    </location>
</feature>
<keyword evidence="6 7" id="KW-0472">Membrane</keyword>
<dbReference type="PANTHER" id="PTHR11706:SF33">
    <property type="entry name" value="NATURAL RESISTANCE-ASSOCIATED MACROPHAGE PROTEIN 2"/>
    <property type="match status" value="1"/>
</dbReference>
<comment type="subcellular location">
    <subcellularLocation>
        <location evidence="1">Membrane</location>
        <topology evidence="1">Multi-pass membrane protein</topology>
    </subcellularLocation>
</comment>
<accession>A0A1G9R7V0</accession>